<feature type="domain" description="Peptidase M12A" evidence="3">
    <location>
        <begin position="59"/>
        <end position="266"/>
    </location>
</feature>
<dbReference type="PANTHER" id="PTHR10127">
    <property type="entry name" value="DISCOIDIN, CUB, EGF, LAMININ , AND ZINC METALLOPROTEASE DOMAIN CONTAINING"/>
    <property type="match status" value="1"/>
</dbReference>
<protein>
    <recommendedName>
        <fullName evidence="2">Metalloendopeptidase</fullName>
        <ecNumber evidence="2">3.4.24.-</ecNumber>
    </recommendedName>
</protein>
<dbReference type="PRINTS" id="PR00480">
    <property type="entry name" value="ASTACIN"/>
</dbReference>
<comment type="caution">
    <text evidence="4">The sequence shown here is derived from an EMBL/GenBank/DDBJ whole genome shotgun (WGS) entry which is preliminary data.</text>
</comment>
<sequence>MKIGLIIAFIASVLNLSNADMSIEEDYDHHSAQFHLQGFYQGDIKLEHHDNNSTSAFERRLNSDQLRKWDHNLQGDYFKVMVYIDTNDYTANQAYLIEEAFKKFKYTAKVIKWQFVPNKPGSSNSQPYIHIKKAGGCWSYYGRTTNAHQGQTLSLDNACLAQRTIHHVLLHAMGFGHEVNRADRDSYLQINWDNIDSNCVQEFSKMKDINPLGMPFDYKSSMLYNPRTCAKSGSTMVSKTNKAIDTSKNEASWFDYVQIRLMYQCVRNGKSFNRQYSDYQQQKCSSDCKCWKNAGGCQGRDDWCKGNLICDVNWCKNEWERGIWN</sequence>
<keyword evidence="2" id="KW-0482">Metalloprotease</keyword>
<dbReference type="SMART" id="SM00235">
    <property type="entry name" value="ZnMc"/>
    <property type="match status" value="1"/>
</dbReference>
<evidence type="ECO:0000259" key="3">
    <source>
        <dbReference type="PROSITE" id="PS51864"/>
    </source>
</evidence>
<comment type="cofactor">
    <cofactor evidence="1 2">
        <name>Zn(2+)</name>
        <dbReference type="ChEBI" id="CHEBI:29105"/>
    </cofactor>
    <text evidence="1 2">Binds 1 zinc ion per subunit.</text>
</comment>
<evidence type="ECO:0000313" key="4">
    <source>
        <dbReference type="EMBL" id="GFH47021.1"/>
    </source>
</evidence>
<keyword evidence="5" id="KW-1185">Reference proteome</keyword>
<evidence type="ECO:0000313" key="5">
    <source>
        <dbReference type="Proteomes" id="UP001054902"/>
    </source>
</evidence>
<dbReference type="GO" id="GO:0008270">
    <property type="term" value="F:zinc ion binding"/>
    <property type="evidence" value="ECO:0007669"/>
    <property type="project" value="UniProtKB-UniRule"/>
</dbReference>
<keyword evidence="1 2" id="KW-0862">Zinc</keyword>
<name>A0AAD3CJH2_9STRA</name>
<proteinExistence type="predicted"/>
<dbReference type="SUPFAM" id="SSF55486">
    <property type="entry name" value="Metalloproteases ('zincins'), catalytic domain"/>
    <property type="match status" value="1"/>
</dbReference>
<keyword evidence="1" id="KW-1015">Disulfide bond</keyword>
<keyword evidence="2" id="KW-0378">Hydrolase</keyword>
<feature type="disulfide bond" evidence="1">
    <location>
        <begin position="137"/>
        <end position="159"/>
    </location>
</feature>
<keyword evidence="1 2" id="KW-0479">Metal-binding</keyword>
<dbReference type="PANTHER" id="PTHR10127:SF850">
    <property type="entry name" value="METALLOENDOPEPTIDASE"/>
    <property type="match status" value="1"/>
</dbReference>
<comment type="caution">
    <text evidence="1">Lacks conserved residue(s) required for the propagation of feature annotation.</text>
</comment>
<dbReference type="PROSITE" id="PS51864">
    <property type="entry name" value="ASTACIN"/>
    <property type="match status" value="1"/>
</dbReference>
<dbReference type="EC" id="3.4.24.-" evidence="2"/>
<feature type="chain" id="PRO_5041779172" description="Metalloendopeptidase" evidence="2">
    <location>
        <begin position="20"/>
        <end position="325"/>
    </location>
</feature>
<dbReference type="InterPro" id="IPR001506">
    <property type="entry name" value="Peptidase_M12A"/>
</dbReference>
<reference evidence="4 5" key="1">
    <citation type="journal article" date="2021" name="Sci. Rep.">
        <title>The genome of the diatom Chaetoceros tenuissimus carries an ancient integrated fragment of an extant virus.</title>
        <authorList>
            <person name="Hongo Y."/>
            <person name="Kimura K."/>
            <person name="Takaki Y."/>
            <person name="Yoshida Y."/>
            <person name="Baba S."/>
            <person name="Kobayashi G."/>
            <person name="Nagasaki K."/>
            <person name="Hano T."/>
            <person name="Tomaru Y."/>
        </authorList>
    </citation>
    <scope>NUCLEOTIDE SEQUENCE [LARGE SCALE GENOMIC DNA]</scope>
    <source>
        <strain evidence="4 5">NIES-3715</strain>
    </source>
</reference>
<evidence type="ECO:0000256" key="2">
    <source>
        <dbReference type="RuleBase" id="RU361183"/>
    </source>
</evidence>
<dbReference type="EMBL" id="BLLK01000022">
    <property type="protein sequence ID" value="GFH47021.1"/>
    <property type="molecule type" value="Genomic_DNA"/>
</dbReference>
<accession>A0AAD3CJH2</accession>
<feature type="binding site" evidence="1">
    <location>
        <position position="177"/>
    </location>
    <ligand>
        <name>Zn(2+)</name>
        <dbReference type="ChEBI" id="CHEBI:29105"/>
        <note>catalytic</note>
    </ligand>
</feature>
<dbReference type="GO" id="GO:0004222">
    <property type="term" value="F:metalloendopeptidase activity"/>
    <property type="evidence" value="ECO:0007669"/>
    <property type="project" value="UniProtKB-UniRule"/>
</dbReference>
<dbReference type="Proteomes" id="UP001054902">
    <property type="component" value="Unassembled WGS sequence"/>
</dbReference>
<dbReference type="InterPro" id="IPR024079">
    <property type="entry name" value="MetalloPept_cat_dom_sf"/>
</dbReference>
<dbReference type="GO" id="GO:0006508">
    <property type="term" value="P:proteolysis"/>
    <property type="evidence" value="ECO:0007669"/>
    <property type="project" value="UniProtKB-KW"/>
</dbReference>
<organism evidence="4 5">
    <name type="scientific">Chaetoceros tenuissimus</name>
    <dbReference type="NCBI Taxonomy" id="426638"/>
    <lineage>
        <taxon>Eukaryota</taxon>
        <taxon>Sar</taxon>
        <taxon>Stramenopiles</taxon>
        <taxon>Ochrophyta</taxon>
        <taxon>Bacillariophyta</taxon>
        <taxon>Coscinodiscophyceae</taxon>
        <taxon>Chaetocerotophycidae</taxon>
        <taxon>Chaetocerotales</taxon>
        <taxon>Chaetocerotaceae</taxon>
        <taxon>Chaetoceros</taxon>
    </lineage>
</organism>
<evidence type="ECO:0000256" key="1">
    <source>
        <dbReference type="PROSITE-ProRule" id="PRU01211"/>
    </source>
</evidence>
<feature type="binding site" evidence="1">
    <location>
        <position position="167"/>
    </location>
    <ligand>
        <name>Zn(2+)</name>
        <dbReference type="ChEBI" id="CHEBI:29105"/>
        <note>catalytic</note>
    </ligand>
</feature>
<keyword evidence="2" id="KW-0645">Protease</keyword>
<keyword evidence="2" id="KW-0732">Signal</keyword>
<dbReference type="Gene3D" id="3.40.390.10">
    <property type="entry name" value="Collagenase (Catalytic Domain)"/>
    <property type="match status" value="1"/>
</dbReference>
<feature type="binding site" evidence="1">
    <location>
        <position position="171"/>
    </location>
    <ligand>
        <name>Zn(2+)</name>
        <dbReference type="ChEBI" id="CHEBI:29105"/>
        <note>catalytic</note>
    </ligand>
</feature>
<feature type="signal peptide" evidence="2">
    <location>
        <begin position="1"/>
        <end position="19"/>
    </location>
</feature>
<dbReference type="InterPro" id="IPR006026">
    <property type="entry name" value="Peptidase_Metallo"/>
</dbReference>
<dbReference type="AlphaFoldDB" id="A0AAD3CJH2"/>
<gene>
    <name evidence="4" type="ORF">CTEN210_03496</name>
</gene>
<dbReference type="Pfam" id="PF01400">
    <property type="entry name" value="Astacin"/>
    <property type="match status" value="1"/>
</dbReference>